<keyword evidence="2 4" id="KW-0479">Metal-binding</keyword>
<dbReference type="InterPro" id="IPR036400">
    <property type="entry name" value="Cyt_B5-like_heme/steroid_sf"/>
</dbReference>
<name>A0A7G2C8D9_9TRYP</name>
<evidence type="ECO:0000256" key="2">
    <source>
        <dbReference type="ARBA" id="ARBA00022723"/>
    </source>
</evidence>
<dbReference type="PANTHER" id="PTHR46237">
    <property type="entry name" value="CYTOCHROME B5 REDUCTASE 4 FAMILY MEMBER"/>
    <property type="match status" value="1"/>
</dbReference>
<reference evidence="6 7" key="1">
    <citation type="submission" date="2020-08" db="EMBL/GenBank/DDBJ databases">
        <authorList>
            <person name="Newling K."/>
            <person name="Davey J."/>
            <person name="Forrester S."/>
        </authorList>
    </citation>
    <scope>NUCLEOTIDE SEQUENCE [LARGE SCALE GENOMIC DNA]</scope>
    <source>
        <strain evidence="7">Crithidia deanei Carvalho (ATCC PRA-265)</strain>
    </source>
</reference>
<evidence type="ECO:0000256" key="1">
    <source>
        <dbReference type="ARBA" id="ARBA00022617"/>
    </source>
</evidence>
<dbReference type="InterPro" id="IPR001199">
    <property type="entry name" value="Cyt_B5-like_heme/steroid-bd"/>
</dbReference>
<dbReference type="OrthoDB" id="260519at2759"/>
<dbReference type="SMART" id="SM01117">
    <property type="entry name" value="Cyt-b5"/>
    <property type="match status" value="1"/>
</dbReference>
<gene>
    <name evidence="6" type="ORF">ADEAN_000253000</name>
</gene>
<sequence length="127" mass="14753">MTAHPHIIRNIPRGKVPVEQGHSMRDWSQRTYEKVSEQKKTHTPSYRSNRLSIEEVRQHNTPEDLWIVIHNVVYDCTEFVRYHPGGKKLLYACGGREATAVYDAFHPWINCETMMEGYAVGVVDNKL</sequence>
<evidence type="ECO:0000256" key="4">
    <source>
        <dbReference type="RuleBase" id="RU362121"/>
    </source>
</evidence>
<proteinExistence type="inferred from homology"/>
<dbReference type="GO" id="GO:0046872">
    <property type="term" value="F:metal ion binding"/>
    <property type="evidence" value="ECO:0007669"/>
    <property type="project" value="UniProtKB-UniRule"/>
</dbReference>
<dbReference type="Proteomes" id="UP000515908">
    <property type="component" value="Chromosome 04"/>
</dbReference>
<dbReference type="EMBL" id="LR877148">
    <property type="protein sequence ID" value="CAD2215077.1"/>
    <property type="molecule type" value="Genomic_DNA"/>
</dbReference>
<dbReference type="GO" id="GO:0005737">
    <property type="term" value="C:cytoplasm"/>
    <property type="evidence" value="ECO:0007669"/>
    <property type="project" value="TreeGrafter"/>
</dbReference>
<feature type="domain" description="Cytochrome b5 heme-binding" evidence="5">
    <location>
        <begin position="48"/>
        <end position="124"/>
    </location>
</feature>
<dbReference type="GO" id="GO:0004128">
    <property type="term" value="F:cytochrome-b5 reductase activity, acting on NAD(P)H"/>
    <property type="evidence" value="ECO:0007669"/>
    <property type="project" value="TreeGrafter"/>
</dbReference>
<dbReference type="GO" id="GO:0020037">
    <property type="term" value="F:heme binding"/>
    <property type="evidence" value="ECO:0007669"/>
    <property type="project" value="UniProtKB-UniRule"/>
</dbReference>
<comment type="similarity">
    <text evidence="4">Belongs to the cytochrome b5 family.</text>
</comment>
<dbReference type="Gene3D" id="3.10.120.10">
    <property type="entry name" value="Cytochrome b5-like heme/steroid binding domain"/>
    <property type="match status" value="1"/>
</dbReference>
<evidence type="ECO:0000259" key="5">
    <source>
        <dbReference type="PROSITE" id="PS50255"/>
    </source>
</evidence>
<dbReference type="InterPro" id="IPR018506">
    <property type="entry name" value="Cyt_B5_heme-BS"/>
</dbReference>
<dbReference type="PROSITE" id="PS50255">
    <property type="entry name" value="CYTOCHROME_B5_2"/>
    <property type="match status" value="1"/>
</dbReference>
<evidence type="ECO:0000313" key="7">
    <source>
        <dbReference type="Proteomes" id="UP000515908"/>
    </source>
</evidence>
<protein>
    <submittedName>
        <fullName evidence="6">Cytochrome b5-like Heme/Steroid binding domain containing protein, putative</fullName>
    </submittedName>
</protein>
<evidence type="ECO:0000256" key="3">
    <source>
        <dbReference type="ARBA" id="ARBA00023004"/>
    </source>
</evidence>
<dbReference type="InterPro" id="IPR051872">
    <property type="entry name" value="Cytochrome_b5/Flavoprotein_Rdt"/>
</dbReference>
<dbReference type="SUPFAM" id="SSF55856">
    <property type="entry name" value="Cytochrome b5-like heme/steroid binding domain"/>
    <property type="match status" value="1"/>
</dbReference>
<keyword evidence="7" id="KW-1185">Reference proteome</keyword>
<dbReference type="FunFam" id="3.10.120.10:FF:000025">
    <property type="entry name" value="Cytochrome b5-like Heme/Steroid binding domain containing protein, putative"/>
    <property type="match status" value="1"/>
</dbReference>
<dbReference type="PANTHER" id="PTHR46237:SF1">
    <property type="entry name" value="CYTOCHROME B5 REDUCTASE 4"/>
    <property type="match status" value="1"/>
</dbReference>
<organism evidence="6 7">
    <name type="scientific">Angomonas deanei</name>
    <dbReference type="NCBI Taxonomy" id="59799"/>
    <lineage>
        <taxon>Eukaryota</taxon>
        <taxon>Discoba</taxon>
        <taxon>Euglenozoa</taxon>
        <taxon>Kinetoplastea</taxon>
        <taxon>Metakinetoplastina</taxon>
        <taxon>Trypanosomatida</taxon>
        <taxon>Trypanosomatidae</taxon>
        <taxon>Strigomonadinae</taxon>
        <taxon>Angomonas</taxon>
    </lineage>
</organism>
<dbReference type="Pfam" id="PF00173">
    <property type="entry name" value="Cyt-b5"/>
    <property type="match status" value="1"/>
</dbReference>
<dbReference type="VEuPathDB" id="TriTrypDB:ADEAN_000253000"/>
<evidence type="ECO:0000313" key="6">
    <source>
        <dbReference type="EMBL" id="CAD2215077.1"/>
    </source>
</evidence>
<dbReference type="AlphaFoldDB" id="A0A7G2C8D9"/>
<accession>A0A7G2C8D9</accession>
<dbReference type="PRINTS" id="PR00363">
    <property type="entry name" value="CYTOCHROMEB5"/>
</dbReference>
<keyword evidence="1 4" id="KW-0349">Heme</keyword>
<keyword evidence="3 4" id="KW-0408">Iron</keyword>
<dbReference type="PROSITE" id="PS00191">
    <property type="entry name" value="CYTOCHROME_B5_1"/>
    <property type="match status" value="1"/>
</dbReference>